<dbReference type="PROSITE" id="PS50910">
    <property type="entry name" value="HEPN"/>
    <property type="match status" value="1"/>
</dbReference>
<dbReference type="STRING" id="1742973.COMA2_20288"/>
<feature type="domain" description="HEPN" evidence="1">
    <location>
        <begin position="13"/>
        <end position="118"/>
    </location>
</feature>
<dbReference type="Gene3D" id="1.20.120.330">
    <property type="entry name" value="Nucleotidyltransferases domain 2"/>
    <property type="match status" value="1"/>
</dbReference>
<organism evidence="2 3">
    <name type="scientific">Candidatus Nitrospira nitrificans</name>
    <dbReference type="NCBI Taxonomy" id="1742973"/>
    <lineage>
        <taxon>Bacteria</taxon>
        <taxon>Pseudomonadati</taxon>
        <taxon>Nitrospirota</taxon>
        <taxon>Nitrospiria</taxon>
        <taxon>Nitrospirales</taxon>
        <taxon>Nitrospiraceae</taxon>
        <taxon>Nitrospira</taxon>
    </lineage>
</organism>
<dbReference type="Proteomes" id="UP000198736">
    <property type="component" value="Unassembled WGS sequence"/>
</dbReference>
<dbReference type="EMBL" id="CZPZ01000012">
    <property type="protein sequence ID" value="CUS35478.1"/>
    <property type="molecule type" value="Genomic_DNA"/>
</dbReference>
<evidence type="ECO:0000259" key="1">
    <source>
        <dbReference type="PROSITE" id="PS50910"/>
    </source>
</evidence>
<accession>A0A0S4LHQ3</accession>
<name>A0A0S4LHQ3_9BACT</name>
<evidence type="ECO:0000313" key="3">
    <source>
        <dbReference type="Proteomes" id="UP000198736"/>
    </source>
</evidence>
<gene>
    <name evidence="2" type="ORF">COMA2_20288</name>
</gene>
<dbReference type="AlphaFoldDB" id="A0A0S4LHQ3"/>
<protein>
    <submittedName>
        <fullName evidence="2">HEPN domain protein</fullName>
    </submittedName>
</protein>
<dbReference type="OrthoDB" id="9808176at2"/>
<keyword evidence="3" id="KW-1185">Reference proteome</keyword>
<evidence type="ECO:0000313" key="2">
    <source>
        <dbReference type="EMBL" id="CUS35478.1"/>
    </source>
</evidence>
<proteinExistence type="predicted"/>
<dbReference type="Pfam" id="PF05168">
    <property type="entry name" value="HEPN"/>
    <property type="match status" value="1"/>
</dbReference>
<dbReference type="SMART" id="SM00748">
    <property type="entry name" value="HEPN"/>
    <property type="match status" value="1"/>
</dbReference>
<reference evidence="3" key="1">
    <citation type="submission" date="2015-10" db="EMBL/GenBank/DDBJ databases">
        <authorList>
            <person name="Luecker S."/>
            <person name="Luecker S."/>
        </authorList>
    </citation>
    <scope>NUCLEOTIDE SEQUENCE [LARGE SCALE GENOMIC DNA]</scope>
</reference>
<dbReference type="SUPFAM" id="SSF81593">
    <property type="entry name" value="Nucleotidyltransferase substrate binding subunit/domain"/>
    <property type="match status" value="1"/>
</dbReference>
<dbReference type="RefSeq" id="WP_090896919.1">
    <property type="nucleotide sequence ID" value="NZ_CZPZ01000012.1"/>
</dbReference>
<dbReference type="InterPro" id="IPR007842">
    <property type="entry name" value="HEPN_dom"/>
</dbReference>
<sequence length="147" mass="16719">MKDRVALARGWFRKADSDLADARRTTASEGPYDTACFHAQQAVEKYLKGVLAWRDLEIPRTHDLEELQRFCIQPEPWPELETCDLTDLTAYAVELRYDAEFWPPQPTAAEAVKLAEQVRACVFARMPPASDRNPRNPHSWSVSSLSG</sequence>